<organism evidence="1 2">
    <name type="scientific">Streptomyces antimycoticus</name>
    <dbReference type="NCBI Taxonomy" id="68175"/>
    <lineage>
        <taxon>Bacteria</taxon>
        <taxon>Bacillati</taxon>
        <taxon>Actinomycetota</taxon>
        <taxon>Actinomycetes</taxon>
        <taxon>Kitasatosporales</taxon>
        <taxon>Streptomycetaceae</taxon>
        <taxon>Streptomyces</taxon>
        <taxon>Streptomyces violaceusniger group</taxon>
    </lineage>
</organism>
<sequence length="50" mass="5503">MVLRLPRSGLLQGAEPYVRTVAARKGALAATVREALQEWDDKRRPATAGR</sequence>
<proteinExistence type="predicted"/>
<dbReference type="AlphaFoldDB" id="A0ABD5JL26"/>
<dbReference type="RefSeq" id="WP_156107810.1">
    <property type="nucleotide sequence ID" value="NZ_JBEYSQ010000055.1"/>
</dbReference>
<reference evidence="1 2" key="1">
    <citation type="submission" date="2023-11" db="EMBL/GenBank/DDBJ databases">
        <title>30 novel species of actinomycetes from the DSMZ collection.</title>
        <authorList>
            <person name="Nouioui I."/>
        </authorList>
    </citation>
    <scope>NUCLEOTIDE SEQUENCE [LARGE SCALE GENOMIC DNA]</scope>
    <source>
        <strain evidence="1 2">DSM 41602</strain>
    </source>
</reference>
<dbReference type="Proteomes" id="UP001354649">
    <property type="component" value="Unassembled WGS sequence"/>
</dbReference>
<evidence type="ECO:0000313" key="2">
    <source>
        <dbReference type="Proteomes" id="UP001354649"/>
    </source>
</evidence>
<evidence type="ECO:0000313" key="1">
    <source>
        <dbReference type="EMBL" id="MEE4589138.1"/>
    </source>
</evidence>
<gene>
    <name evidence="1" type="ORF">V2K49_39935</name>
</gene>
<accession>A0ABD5JL26</accession>
<comment type="caution">
    <text evidence="1">The sequence shown here is derived from an EMBL/GenBank/DDBJ whole genome shotgun (WGS) entry which is preliminary data.</text>
</comment>
<protein>
    <submittedName>
        <fullName evidence="1">Uncharacterized protein</fullName>
    </submittedName>
</protein>
<dbReference type="EMBL" id="JAZBJQ010000042">
    <property type="protein sequence ID" value="MEE4589138.1"/>
    <property type="molecule type" value="Genomic_DNA"/>
</dbReference>
<name>A0ABD5JL26_9ACTN</name>